<proteinExistence type="predicted"/>
<dbReference type="EMBL" id="NNAY01000287">
    <property type="protein sequence ID" value="OXU29460.1"/>
    <property type="molecule type" value="Genomic_DNA"/>
</dbReference>
<feature type="domain" description="BCNT-C" evidence="4">
    <location>
        <begin position="202"/>
        <end position="282"/>
    </location>
</feature>
<feature type="compositionally biased region" description="Polar residues" evidence="3">
    <location>
        <begin position="128"/>
        <end position="158"/>
    </location>
</feature>
<dbReference type="InterPro" id="IPR011421">
    <property type="entry name" value="BCNT-C"/>
</dbReference>
<name>A0A232FG11_9HYME</name>
<dbReference type="PANTHER" id="PTHR48407">
    <property type="entry name" value="CRANIOFACIAL DEVELOPMENT PROTEIN 1"/>
    <property type="match status" value="1"/>
</dbReference>
<dbReference type="OrthoDB" id="445677at2759"/>
<dbReference type="STRING" id="543379.A0A232FG11"/>
<evidence type="ECO:0000313" key="5">
    <source>
        <dbReference type="EMBL" id="OXU29460.1"/>
    </source>
</evidence>
<dbReference type="PROSITE" id="PS51279">
    <property type="entry name" value="BCNT_C"/>
    <property type="match status" value="1"/>
</dbReference>
<accession>A0A232FG11</accession>
<feature type="compositionally biased region" description="Basic residues" evidence="3">
    <location>
        <begin position="48"/>
        <end position="72"/>
    </location>
</feature>
<evidence type="ECO:0000313" key="6">
    <source>
        <dbReference type="Proteomes" id="UP000215335"/>
    </source>
</evidence>
<protein>
    <recommendedName>
        <fullName evidence="1">Craniofacial development protein 1</fullName>
    </recommendedName>
    <alternativeName>
        <fullName evidence="2">Bucentaur</fullName>
    </alternativeName>
</protein>
<sequence length="283" mass="31516">MGDKDYDSSDSDDSDFVAPQDELSDDSIQSDYDSEGSEGSGHESSNDKKKKNTKTRKHKATKSVGRKTRSTRANKDDELSGNEKDDSTTTIDEKERADSLWASFLSDTATPSKLKSSNTSTSSKTPFCDTSTSANKTDVPKNSSTSYSADQSDTSNATKTEDSKFPITSVTVKDNSENTVTSANEKEDKPKDKPKLPILNRDIKRKGITSVLGSLNKKTKLSTLEKSKLDWNQFKEENNLKEEINTFNRGKNGYLEKQDFLQRADSRQFEIEKQLRAGKRGSR</sequence>
<organism evidence="5 6">
    <name type="scientific">Trichomalopsis sarcophagae</name>
    <dbReference type="NCBI Taxonomy" id="543379"/>
    <lineage>
        <taxon>Eukaryota</taxon>
        <taxon>Metazoa</taxon>
        <taxon>Ecdysozoa</taxon>
        <taxon>Arthropoda</taxon>
        <taxon>Hexapoda</taxon>
        <taxon>Insecta</taxon>
        <taxon>Pterygota</taxon>
        <taxon>Neoptera</taxon>
        <taxon>Endopterygota</taxon>
        <taxon>Hymenoptera</taxon>
        <taxon>Apocrita</taxon>
        <taxon>Proctotrupomorpha</taxon>
        <taxon>Chalcidoidea</taxon>
        <taxon>Pteromalidae</taxon>
        <taxon>Pteromalinae</taxon>
        <taxon>Trichomalopsis</taxon>
    </lineage>
</organism>
<dbReference type="GO" id="GO:0000812">
    <property type="term" value="C:Swr1 complex"/>
    <property type="evidence" value="ECO:0007669"/>
    <property type="project" value="TreeGrafter"/>
</dbReference>
<dbReference type="InterPro" id="IPR027124">
    <property type="entry name" value="Swc5/CFDP1/2"/>
</dbReference>
<dbReference type="PANTHER" id="PTHR48407:SF1">
    <property type="entry name" value="CRANIOFACIAL DEVELOPMENT PROTEIN 1"/>
    <property type="match status" value="1"/>
</dbReference>
<feature type="compositionally biased region" description="Basic and acidic residues" evidence="3">
    <location>
        <begin position="184"/>
        <end position="195"/>
    </location>
</feature>
<dbReference type="AlphaFoldDB" id="A0A232FG11"/>
<dbReference type="Pfam" id="PF07572">
    <property type="entry name" value="BCNT"/>
    <property type="match status" value="1"/>
</dbReference>
<reference evidence="5 6" key="1">
    <citation type="journal article" date="2017" name="Curr. Biol.">
        <title>The Evolution of Venom by Co-option of Single-Copy Genes.</title>
        <authorList>
            <person name="Martinson E.O."/>
            <person name="Mrinalini"/>
            <person name="Kelkar Y.D."/>
            <person name="Chang C.H."/>
            <person name="Werren J.H."/>
        </authorList>
    </citation>
    <scope>NUCLEOTIDE SEQUENCE [LARGE SCALE GENOMIC DNA]</scope>
    <source>
        <strain evidence="5 6">Alberta</strain>
        <tissue evidence="5">Whole body</tissue>
    </source>
</reference>
<evidence type="ECO:0000256" key="3">
    <source>
        <dbReference type="SAM" id="MobiDB-lite"/>
    </source>
</evidence>
<evidence type="ECO:0000259" key="4">
    <source>
        <dbReference type="PROSITE" id="PS51279"/>
    </source>
</evidence>
<feature type="compositionally biased region" description="Low complexity" evidence="3">
    <location>
        <begin position="112"/>
        <end position="125"/>
    </location>
</feature>
<evidence type="ECO:0000256" key="2">
    <source>
        <dbReference type="ARBA" id="ARBA00030244"/>
    </source>
</evidence>
<evidence type="ECO:0000256" key="1">
    <source>
        <dbReference type="ARBA" id="ARBA00019033"/>
    </source>
</evidence>
<feature type="compositionally biased region" description="Basic and acidic residues" evidence="3">
    <location>
        <begin position="73"/>
        <end position="98"/>
    </location>
</feature>
<keyword evidence="6" id="KW-1185">Reference proteome</keyword>
<feature type="region of interest" description="Disordered" evidence="3">
    <location>
        <begin position="1"/>
        <end position="201"/>
    </location>
</feature>
<gene>
    <name evidence="5" type="ORF">TSAR_009180</name>
</gene>
<feature type="compositionally biased region" description="Polar residues" evidence="3">
    <location>
        <begin position="166"/>
        <end position="183"/>
    </location>
</feature>
<comment type="caution">
    <text evidence="5">The sequence shown here is derived from an EMBL/GenBank/DDBJ whole genome shotgun (WGS) entry which is preliminary data.</text>
</comment>
<dbReference type="Proteomes" id="UP000215335">
    <property type="component" value="Unassembled WGS sequence"/>
</dbReference>